<organism evidence="1 2">
    <name type="scientific">Brassica rapa subsp. trilocularis</name>
    <dbReference type="NCBI Taxonomy" id="1813537"/>
    <lineage>
        <taxon>Eukaryota</taxon>
        <taxon>Viridiplantae</taxon>
        <taxon>Streptophyta</taxon>
        <taxon>Embryophyta</taxon>
        <taxon>Tracheophyta</taxon>
        <taxon>Spermatophyta</taxon>
        <taxon>Magnoliopsida</taxon>
        <taxon>eudicotyledons</taxon>
        <taxon>Gunneridae</taxon>
        <taxon>Pentapetalae</taxon>
        <taxon>rosids</taxon>
        <taxon>malvids</taxon>
        <taxon>Brassicales</taxon>
        <taxon>Brassicaceae</taxon>
        <taxon>Brassiceae</taxon>
        <taxon>Brassica</taxon>
    </lineage>
</organism>
<reference evidence="1 2" key="1">
    <citation type="submission" date="2021-03" db="EMBL/GenBank/DDBJ databases">
        <authorList>
            <person name="King G.J."/>
            <person name="Bancroft I."/>
            <person name="Baten A."/>
            <person name="Bloomfield J."/>
            <person name="Borpatragohain P."/>
            <person name="He Z."/>
            <person name="Irish N."/>
            <person name="Irwin J."/>
            <person name="Liu K."/>
            <person name="Mauleon R.P."/>
            <person name="Moore J."/>
            <person name="Morris R."/>
            <person name="Ostergaard L."/>
            <person name="Wang B."/>
            <person name="Wells R."/>
        </authorList>
    </citation>
    <scope>NUCLEOTIDE SEQUENCE [LARGE SCALE GENOMIC DNA]</scope>
    <source>
        <strain evidence="1">R-o-18</strain>
        <tissue evidence="1">Leaf</tissue>
    </source>
</reference>
<evidence type="ECO:0000313" key="1">
    <source>
        <dbReference type="EMBL" id="KAG5373594.1"/>
    </source>
</evidence>
<sequence length="165" mass="19051">MECLWKLLLSLQSLHTRSRLDRVAFIFSQPRVLLRLHTSGASPLLSQLSIAPHNGQSLPLSTRMDGEPRTPLVNLKHHSNSSKDKTQVHWIQYKLLRQFLKLLYSAFRHESNASINHTLSSGFSINTHHNNQAQSHHKLNIKKVLKNRLHKEPGWFLKPPKAIWP</sequence>
<comment type="caution">
    <text evidence="1">The sequence shown here is derived from an EMBL/GenBank/DDBJ whole genome shotgun (WGS) entry which is preliminary data.</text>
</comment>
<evidence type="ECO:0000313" key="2">
    <source>
        <dbReference type="Proteomes" id="UP000823674"/>
    </source>
</evidence>
<proteinExistence type="predicted"/>
<dbReference type="EMBL" id="JADBGQ010000203">
    <property type="protein sequence ID" value="KAG5373594.1"/>
    <property type="molecule type" value="Genomic_DNA"/>
</dbReference>
<name>A0ABQ7KHV3_BRACM</name>
<keyword evidence="2" id="KW-1185">Reference proteome</keyword>
<dbReference type="Proteomes" id="UP000823674">
    <property type="component" value="Unassembled WGS sequence"/>
</dbReference>
<gene>
    <name evidence="1" type="primary">SC361g500020.1_BraROA</name>
    <name evidence="1" type="ORF">IGI04_043090</name>
</gene>
<protein>
    <submittedName>
        <fullName evidence="1">Uncharacterized protein</fullName>
    </submittedName>
</protein>
<accession>A0ABQ7KHV3</accession>